<dbReference type="AlphaFoldDB" id="A0A6J4N8F4"/>
<sequence>MEDSPRTASRPTPRANAPRWLRAVRGALVATTFAGGAFLSACDSPVGHEKLAPEEGAARALSGTAAVAWVSPTGTTARNPVTFKADATSDIVTIKYWA</sequence>
<gene>
    <name evidence="1" type="ORF">AVDCRST_MAG89-5368</name>
</gene>
<evidence type="ECO:0000313" key="1">
    <source>
        <dbReference type="EMBL" id="CAA9380779.1"/>
    </source>
</evidence>
<organism evidence="1">
    <name type="scientific">uncultured Gemmatimonadota bacterium</name>
    <dbReference type="NCBI Taxonomy" id="203437"/>
    <lineage>
        <taxon>Bacteria</taxon>
        <taxon>Pseudomonadati</taxon>
        <taxon>Gemmatimonadota</taxon>
        <taxon>environmental samples</taxon>
    </lineage>
</organism>
<reference evidence="1" key="1">
    <citation type="submission" date="2020-02" db="EMBL/GenBank/DDBJ databases">
        <authorList>
            <person name="Meier V. D."/>
        </authorList>
    </citation>
    <scope>NUCLEOTIDE SEQUENCE</scope>
    <source>
        <strain evidence="1">AVDCRST_MAG89</strain>
    </source>
</reference>
<name>A0A6J4N8F4_9BACT</name>
<protein>
    <submittedName>
        <fullName evidence="1">Uncharacterized protein</fullName>
    </submittedName>
</protein>
<accession>A0A6J4N8F4</accession>
<dbReference type="EMBL" id="CADCTV010001123">
    <property type="protein sequence ID" value="CAA9380779.1"/>
    <property type="molecule type" value="Genomic_DNA"/>
</dbReference>
<proteinExistence type="predicted"/>